<protein>
    <submittedName>
        <fullName evidence="1">Uncharacterized protein</fullName>
    </submittedName>
</protein>
<keyword evidence="2" id="KW-1185">Reference proteome</keyword>
<sequence length="88" mass="9522">MGLASSGVFSKRLVGLPCAGTDVPLPCSSSTHSWKELLGHIHIASTDLDADSKAGALLRIYNQSQRGVHYATSATTQTWMLTPRLEFY</sequence>
<accession>A0ACB9WVW6</accession>
<dbReference type="Proteomes" id="UP001057452">
    <property type="component" value="Chromosome 11"/>
</dbReference>
<reference evidence="1" key="1">
    <citation type="submission" date="2022-05" db="EMBL/GenBank/DDBJ databases">
        <title>Chromosome-level genome of Chaenocephalus aceratus.</title>
        <authorList>
            <person name="Park H."/>
        </authorList>
    </citation>
    <scope>NUCLEOTIDE SEQUENCE</scope>
    <source>
        <strain evidence="1">KU_202001</strain>
    </source>
</reference>
<evidence type="ECO:0000313" key="2">
    <source>
        <dbReference type="Proteomes" id="UP001057452"/>
    </source>
</evidence>
<gene>
    <name evidence="1" type="ORF">KUCAC02_011096</name>
</gene>
<organism evidence="1 2">
    <name type="scientific">Chaenocephalus aceratus</name>
    <name type="common">Blackfin icefish</name>
    <name type="synonym">Chaenichthys aceratus</name>
    <dbReference type="NCBI Taxonomy" id="36190"/>
    <lineage>
        <taxon>Eukaryota</taxon>
        <taxon>Metazoa</taxon>
        <taxon>Chordata</taxon>
        <taxon>Craniata</taxon>
        <taxon>Vertebrata</taxon>
        <taxon>Euteleostomi</taxon>
        <taxon>Actinopterygii</taxon>
        <taxon>Neopterygii</taxon>
        <taxon>Teleostei</taxon>
        <taxon>Neoteleostei</taxon>
        <taxon>Acanthomorphata</taxon>
        <taxon>Eupercaria</taxon>
        <taxon>Perciformes</taxon>
        <taxon>Notothenioidei</taxon>
        <taxon>Channichthyidae</taxon>
        <taxon>Chaenocephalus</taxon>
    </lineage>
</organism>
<evidence type="ECO:0000313" key="1">
    <source>
        <dbReference type="EMBL" id="KAI4817716.1"/>
    </source>
</evidence>
<dbReference type="EMBL" id="CM043795">
    <property type="protein sequence ID" value="KAI4817716.1"/>
    <property type="molecule type" value="Genomic_DNA"/>
</dbReference>
<proteinExistence type="predicted"/>
<comment type="caution">
    <text evidence="1">The sequence shown here is derived from an EMBL/GenBank/DDBJ whole genome shotgun (WGS) entry which is preliminary data.</text>
</comment>
<name>A0ACB9WVW6_CHAAC</name>